<feature type="domain" description="ABC3 transporter permease C-terminal" evidence="9">
    <location>
        <begin position="674"/>
        <end position="798"/>
    </location>
</feature>
<evidence type="ECO:0000313" key="11">
    <source>
        <dbReference type="Proteomes" id="UP000199181"/>
    </source>
</evidence>
<dbReference type="Proteomes" id="UP000199181">
    <property type="component" value="Unassembled WGS sequence"/>
</dbReference>
<feature type="transmembrane region" description="Helical" evidence="8">
    <location>
        <begin position="374"/>
        <end position="398"/>
    </location>
</feature>
<evidence type="ECO:0000256" key="5">
    <source>
        <dbReference type="ARBA" id="ARBA00022989"/>
    </source>
</evidence>
<sequence>MQSAERQTVYRWGFVWGGALVAFVGAVLLAVAVSRSDAWAEVSSFLGLSLIGWGSLLQCLNTVSLFSAQAGLKEALPPLAGTQFLVAGMLAWLGGWGLLAAGIRRAPASAAEGPSPAAGAALYPRLASYRDFYWSTLGAYGGGVLLAELVLILLQTWLSSGGQLAEAGGDAAGGSGFQLAPPWAFAISLLVASGVAFLSGAIGSARARRLSLPEATLGVFYLGLPVPILLTLMERVPALQLSLGYRLREVTYVAGLIGRPELSYWLVFVLLVLMLVLGINSGFIAAGSGRVDLRLGFELFVARRHVAVFRPSLLLGTLAVLMFGIIPPLLVYGIVRAVEAAVERTRIRALGLADPLQAASALNRLKLREQSPTMMMTALSVGGVGVGVMALIIVLSVMSGFELDLQKKILGTHSHAVVSKYAGDLPEYPKLMEQVAKVPGVLGQSPFITNQVMIVSDGNVDGVVIKGIDPATVGSVTDLPQYMQAGGSLENLTSPEKILPRRMQGGADAPVLDDRPAGGAAGTEEEEDPIIGKRSKPAQEAVLPGIILGRELAASLRAVVGDRVNIVSPLGTELGPTGPVPKNRVFRVAGIFYSGMYEYDAKFVYILLEEAQRFFEVKGANGIDLKVADIDNARRIAADVVRKLGGYPYRARDWSETNRNLFSALRLEKLVMGIILSIIIIVAAGLIVATVIMLVLEKRKEISVLKALGVSDGGIVKIFLSEGLQIGVAGGLLGLLSGLAWCFFIEKVGIKLDPEVYYIPALPVRIEPVQTLLSVVIAVLVTYLASIYPALKASSVEPVEGLKGE</sequence>
<evidence type="ECO:0000256" key="4">
    <source>
        <dbReference type="ARBA" id="ARBA00022692"/>
    </source>
</evidence>
<evidence type="ECO:0000256" key="1">
    <source>
        <dbReference type="ARBA" id="ARBA00004651"/>
    </source>
</evidence>
<proteinExistence type="inferred from homology"/>
<feature type="transmembrane region" description="Helical" evidence="8">
    <location>
        <begin position="724"/>
        <end position="744"/>
    </location>
</feature>
<comment type="similarity">
    <text evidence="2">Belongs to the ABC-4 integral membrane protein family. LolC/E subfamily.</text>
</comment>
<keyword evidence="5 8" id="KW-1133">Transmembrane helix</keyword>
<dbReference type="EMBL" id="FOIJ01000007">
    <property type="protein sequence ID" value="SEU05674.1"/>
    <property type="molecule type" value="Genomic_DNA"/>
</dbReference>
<evidence type="ECO:0000256" key="2">
    <source>
        <dbReference type="ARBA" id="ARBA00005236"/>
    </source>
</evidence>
<keyword evidence="4 8" id="KW-0812">Transmembrane</keyword>
<evidence type="ECO:0000313" key="10">
    <source>
        <dbReference type="EMBL" id="SEU05674.1"/>
    </source>
</evidence>
<reference evidence="11" key="1">
    <citation type="submission" date="2016-10" db="EMBL/GenBank/DDBJ databases">
        <authorList>
            <person name="Varghese N."/>
            <person name="Submissions S."/>
        </authorList>
    </citation>
    <scope>NUCLEOTIDE SEQUENCE [LARGE SCALE GENOMIC DNA]</scope>
    <source>
        <strain evidence="11">DSM 16858</strain>
    </source>
</reference>
<feature type="transmembrane region" description="Helical" evidence="8">
    <location>
        <begin position="313"/>
        <end position="335"/>
    </location>
</feature>
<dbReference type="AlphaFoldDB" id="A0A1I0J755"/>
<dbReference type="PANTHER" id="PTHR30489:SF0">
    <property type="entry name" value="LIPOPROTEIN-RELEASING SYSTEM TRANSMEMBRANE PROTEIN LOLE"/>
    <property type="match status" value="1"/>
</dbReference>
<feature type="transmembrane region" description="Helical" evidence="8">
    <location>
        <begin position="132"/>
        <end position="154"/>
    </location>
</feature>
<accession>A0A1I0J755</accession>
<evidence type="ECO:0000259" key="9">
    <source>
        <dbReference type="Pfam" id="PF02687"/>
    </source>
</evidence>
<keyword evidence="6 8" id="KW-0472">Membrane</keyword>
<dbReference type="PANTHER" id="PTHR30489">
    <property type="entry name" value="LIPOPROTEIN-RELEASING SYSTEM TRANSMEMBRANE PROTEIN LOLE"/>
    <property type="match status" value="1"/>
</dbReference>
<keyword evidence="11" id="KW-1185">Reference proteome</keyword>
<dbReference type="RefSeq" id="WP_093520835.1">
    <property type="nucleotide sequence ID" value="NZ_FOIJ01000007.1"/>
</dbReference>
<keyword evidence="10" id="KW-0449">Lipoprotein</keyword>
<feature type="transmembrane region" description="Helical" evidence="8">
    <location>
        <begin position="12"/>
        <end position="33"/>
    </location>
</feature>
<name>A0A1I0J755_9BACT</name>
<evidence type="ECO:0000256" key="3">
    <source>
        <dbReference type="ARBA" id="ARBA00022475"/>
    </source>
</evidence>
<dbReference type="InterPro" id="IPR003838">
    <property type="entry name" value="ABC3_permease_C"/>
</dbReference>
<feature type="transmembrane region" description="Helical" evidence="8">
    <location>
        <begin position="262"/>
        <end position="286"/>
    </location>
</feature>
<feature type="transmembrane region" description="Helical" evidence="8">
    <location>
        <begin position="772"/>
        <end position="791"/>
    </location>
</feature>
<dbReference type="InterPro" id="IPR051447">
    <property type="entry name" value="Lipoprotein-release_system"/>
</dbReference>
<gene>
    <name evidence="10" type="ORF">SAMN05443639_10725</name>
</gene>
<feature type="region of interest" description="Disordered" evidence="7">
    <location>
        <begin position="506"/>
        <end position="535"/>
    </location>
</feature>
<dbReference type="Pfam" id="PF02687">
    <property type="entry name" value="FtsX"/>
    <property type="match status" value="1"/>
</dbReference>
<protein>
    <submittedName>
        <fullName evidence="10">Lipoprotein-releasing system permease protein</fullName>
    </submittedName>
</protein>
<dbReference type="GO" id="GO:0044874">
    <property type="term" value="P:lipoprotein localization to outer membrane"/>
    <property type="evidence" value="ECO:0007669"/>
    <property type="project" value="TreeGrafter"/>
</dbReference>
<evidence type="ECO:0000256" key="7">
    <source>
        <dbReference type="SAM" id="MobiDB-lite"/>
    </source>
</evidence>
<feature type="transmembrane region" description="Helical" evidence="8">
    <location>
        <begin position="215"/>
        <end position="233"/>
    </location>
</feature>
<feature type="transmembrane region" description="Helical" evidence="8">
    <location>
        <begin position="670"/>
        <end position="696"/>
    </location>
</feature>
<feature type="transmembrane region" description="Helical" evidence="8">
    <location>
        <begin position="183"/>
        <end position="203"/>
    </location>
</feature>
<feature type="transmembrane region" description="Helical" evidence="8">
    <location>
        <begin position="80"/>
        <end position="99"/>
    </location>
</feature>
<comment type="subcellular location">
    <subcellularLocation>
        <location evidence="1">Cell membrane</location>
        <topology evidence="1">Multi-pass membrane protein</topology>
    </subcellularLocation>
</comment>
<evidence type="ECO:0000256" key="6">
    <source>
        <dbReference type="ARBA" id="ARBA00023136"/>
    </source>
</evidence>
<organism evidence="10 11">
    <name type="scientific">Stigmatella erecta</name>
    <dbReference type="NCBI Taxonomy" id="83460"/>
    <lineage>
        <taxon>Bacteria</taxon>
        <taxon>Pseudomonadati</taxon>
        <taxon>Myxococcota</taxon>
        <taxon>Myxococcia</taxon>
        <taxon>Myxococcales</taxon>
        <taxon>Cystobacterineae</taxon>
        <taxon>Archangiaceae</taxon>
        <taxon>Stigmatella</taxon>
    </lineage>
</organism>
<dbReference type="GO" id="GO:0098797">
    <property type="term" value="C:plasma membrane protein complex"/>
    <property type="evidence" value="ECO:0007669"/>
    <property type="project" value="TreeGrafter"/>
</dbReference>
<evidence type="ECO:0000256" key="8">
    <source>
        <dbReference type="SAM" id="Phobius"/>
    </source>
</evidence>
<keyword evidence="3" id="KW-1003">Cell membrane</keyword>